<organism evidence="1 2">
    <name type="scientific">Basidiobolus meristosporus CBS 931.73</name>
    <dbReference type="NCBI Taxonomy" id="1314790"/>
    <lineage>
        <taxon>Eukaryota</taxon>
        <taxon>Fungi</taxon>
        <taxon>Fungi incertae sedis</taxon>
        <taxon>Zoopagomycota</taxon>
        <taxon>Entomophthoromycotina</taxon>
        <taxon>Basidiobolomycetes</taxon>
        <taxon>Basidiobolales</taxon>
        <taxon>Basidiobolaceae</taxon>
        <taxon>Basidiobolus</taxon>
    </lineage>
</organism>
<evidence type="ECO:0000313" key="1">
    <source>
        <dbReference type="EMBL" id="ORX89736.1"/>
    </source>
</evidence>
<dbReference type="InParanoid" id="A0A1Y1XW75"/>
<name>A0A1Y1XW75_9FUNG</name>
<keyword evidence="2" id="KW-1185">Reference proteome</keyword>
<accession>A0A1Y1XW75</accession>
<evidence type="ECO:0000313" key="2">
    <source>
        <dbReference type="Proteomes" id="UP000193498"/>
    </source>
</evidence>
<comment type="caution">
    <text evidence="1">The sequence shown here is derived from an EMBL/GenBank/DDBJ whole genome shotgun (WGS) entry which is preliminary data.</text>
</comment>
<gene>
    <name evidence="1" type="ORF">K493DRAFT_357778</name>
</gene>
<proteinExistence type="predicted"/>
<sequence>MQMTKLFTQLKARKSNKNHDLQFQEFPDCASLSSSDNSSFSTASTVSISLQDDPSIDELDYIFELSSKSRYHKQDVHLSSKKELDLELARLTGLLERGGKLRLSSQDYYSLA</sequence>
<protein>
    <submittedName>
        <fullName evidence="1">Uncharacterized protein</fullName>
    </submittedName>
</protein>
<dbReference type="EMBL" id="MCFE01000426">
    <property type="protein sequence ID" value="ORX89736.1"/>
    <property type="molecule type" value="Genomic_DNA"/>
</dbReference>
<dbReference type="AlphaFoldDB" id="A0A1Y1XW75"/>
<dbReference type="Proteomes" id="UP000193498">
    <property type="component" value="Unassembled WGS sequence"/>
</dbReference>
<reference evidence="1 2" key="1">
    <citation type="submission" date="2016-07" db="EMBL/GenBank/DDBJ databases">
        <title>Pervasive Adenine N6-methylation of Active Genes in Fungi.</title>
        <authorList>
            <consortium name="DOE Joint Genome Institute"/>
            <person name="Mondo S.J."/>
            <person name="Dannebaum R.O."/>
            <person name="Kuo R.C."/>
            <person name="Labutti K."/>
            <person name="Haridas S."/>
            <person name="Kuo A."/>
            <person name="Salamov A."/>
            <person name="Ahrendt S.R."/>
            <person name="Lipzen A."/>
            <person name="Sullivan W."/>
            <person name="Andreopoulos W.B."/>
            <person name="Clum A."/>
            <person name="Lindquist E."/>
            <person name="Daum C."/>
            <person name="Ramamoorthy G.K."/>
            <person name="Gryganskyi A."/>
            <person name="Culley D."/>
            <person name="Magnuson J.K."/>
            <person name="James T.Y."/>
            <person name="O'Malley M.A."/>
            <person name="Stajich J.E."/>
            <person name="Spatafora J.W."/>
            <person name="Visel A."/>
            <person name="Grigoriev I.V."/>
        </authorList>
    </citation>
    <scope>NUCLEOTIDE SEQUENCE [LARGE SCALE GENOMIC DNA]</scope>
    <source>
        <strain evidence="1 2">CBS 931.73</strain>
    </source>
</reference>